<name>A0ABM1BPY2_LIMPO</name>
<evidence type="ECO:0000313" key="8">
    <source>
        <dbReference type="Proteomes" id="UP000694941"/>
    </source>
</evidence>
<evidence type="ECO:0000256" key="6">
    <source>
        <dbReference type="ARBA" id="ARBA00035443"/>
    </source>
</evidence>
<dbReference type="InterPro" id="IPR027534">
    <property type="entry name" value="Ribosomal_P1/P2"/>
</dbReference>
<evidence type="ECO:0000313" key="10">
    <source>
        <dbReference type="RefSeq" id="XP_013786401.1"/>
    </source>
</evidence>
<feature type="region of interest" description="Disordered" evidence="7">
    <location>
        <begin position="86"/>
        <end position="114"/>
    </location>
</feature>
<organism evidence="8 10">
    <name type="scientific">Limulus polyphemus</name>
    <name type="common">Atlantic horseshoe crab</name>
    <dbReference type="NCBI Taxonomy" id="6850"/>
    <lineage>
        <taxon>Eukaryota</taxon>
        <taxon>Metazoa</taxon>
        <taxon>Ecdysozoa</taxon>
        <taxon>Arthropoda</taxon>
        <taxon>Chelicerata</taxon>
        <taxon>Merostomata</taxon>
        <taxon>Xiphosura</taxon>
        <taxon>Limulidae</taxon>
        <taxon>Limulus</taxon>
    </lineage>
</organism>
<gene>
    <name evidence="9 10 11" type="primary">LOC106470396</name>
</gene>
<feature type="compositionally biased region" description="Basic and acidic residues" evidence="7">
    <location>
        <begin position="86"/>
        <end position="101"/>
    </location>
</feature>
<evidence type="ECO:0000256" key="5">
    <source>
        <dbReference type="ARBA" id="ARBA00035301"/>
    </source>
</evidence>
<keyword evidence="4" id="KW-0687">Ribonucleoprotein</keyword>
<keyword evidence="3" id="KW-0689">Ribosomal protein</keyword>
<evidence type="ECO:0000256" key="1">
    <source>
        <dbReference type="ARBA" id="ARBA00003362"/>
    </source>
</evidence>
<evidence type="ECO:0000256" key="4">
    <source>
        <dbReference type="ARBA" id="ARBA00023274"/>
    </source>
</evidence>
<dbReference type="InterPro" id="IPR044076">
    <property type="entry name" value="Ribosomal_P2"/>
</dbReference>
<dbReference type="GeneID" id="106470396"/>
<dbReference type="RefSeq" id="XP_013786402.1">
    <property type="nucleotide sequence ID" value="XM_013930948.2"/>
</dbReference>
<dbReference type="PANTHER" id="PTHR21141">
    <property type="entry name" value="60S ACIDIC RIBOSOMAL PROTEIN FAMILY MEMBER"/>
    <property type="match status" value="1"/>
</dbReference>
<evidence type="ECO:0000313" key="9">
    <source>
        <dbReference type="RefSeq" id="XP_013786400.1"/>
    </source>
</evidence>
<sequence length="114" mass="12178">MRYVAAYLLSVLGGNKNPSSEDIEKILGSVGIEAEKQKLDKVIKELKGKDVNEVMEEGRSKLASVPLGGGVTAVVGVAADTKETTEAVKVETKEEAKKEESESSDEDMGFGLFD</sequence>
<dbReference type="PANTHER" id="PTHR21141:SF5">
    <property type="entry name" value="LARGE RIBOSOMAL SUBUNIT PROTEIN P2"/>
    <property type="match status" value="1"/>
</dbReference>
<dbReference type="InterPro" id="IPR038716">
    <property type="entry name" value="P1/P2_N_sf"/>
</dbReference>
<evidence type="ECO:0000256" key="2">
    <source>
        <dbReference type="ARBA" id="ARBA00005436"/>
    </source>
</evidence>
<proteinExistence type="inferred from homology"/>
<dbReference type="Proteomes" id="UP000694941">
    <property type="component" value="Unplaced"/>
</dbReference>
<dbReference type="CDD" id="cd05833">
    <property type="entry name" value="Ribosomal_P2"/>
    <property type="match status" value="1"/>
</dbReference>
<evidence type="ECO:0000313" key="11">
    <source>
        <dbReference type="RefSeq" id="XP_013786402.1"/>
    </source>
</evidence>
<dbReference type="RefSeq" id="XP_013786401.1">
    <property type="nucleotide sequence ID" value="XM_013930947.2"/>
</dbReference>
<comment type="similarity">
    <text evidence="2">Belongs to the eukaryotic ribosomal protein P1/P2 family.</text>
</comment>
<protein>
    <recommendedName>
        <fullName evidence="5">Large ribosomal subunit protein P2</fullName>
    </recommendedName>
    <alternativeName>
        <fullName evidence="6">60S acidic ribosomal protein P2</fullName>
    </alternativeName>
</protein>
<comment type="function">
    <text evidence="1">Plays an important role in the elongation step of protein synthesis.</text>
</comment>
<keyword evidence="8" id="KW-1185">Reference proteome</keyword>
<evidence type="ECO:0000256" key="7">
    <source>
        <dbReference type="SAM" id="MobiDB-lite"/>
    </source>
</evidence>
<reference evidence="9 10" key="1">
    <citation type="submission" date="2025-05" db="UniProtKB">
        <authorList>
            <consortium name="RefSeq"/>
        </authorList>
    </citation>
    <scope>IDENTIFICATION</scope>
    <source>
        <tissue evidence="9 10">Muscle</tissue>
    </source>
</reference>
<dbReference type="Gene3D" id="1.10.10.1410">
    <property type="match status" value="1"/>
</dbReference>
<accession>A0ABM1BPY2</accession>
<evidence type="ECO:0000256" key="3">
    <source>
        <dbReference type="ARBA" id="ARBA00022980"/>
    </source>
</evidence>
<dbReference type="HAMAP" id="MF_01478">
    <property type="entry name" value="Ribosomal_L12_arch"/>
    <property type="match status" value="1"/>
</dbReference>
<dbReference type="RefSeq" id="XP_013786400.1">
    <property type="nucleotide sequence ID" value="XM_013930946.2"/>
</dbReference>
<dbReference type="Pfam" id="PF00428">
    <property type="entry name" value="Ribosomal_60s"/>
    <property type="match status" value="1"/>
</dbReference>